<dbReference type="PANTHER" id="PTHR34071">
    <property type="entry name" value="5-NITROIMIDAZOLE ANTIBIOTICS RESISTANCE PROTEIN, NIMA-FAMILY-RELATED PROTEIN-RELATED"/>
    <property type="match status" value="1"/>
</dbReference>
<reference evidence="1 2" key="1">
    <citation type="submission" date="2019-12" db="EMBL/GenBank/DDBJ databases">
        <title>Sporaefaciens musculi gen. nov., sp. nov., a novel bacterium isolated from the caecum of an obese mouse.</title>
        <authorList>
            <person name="Rasmussen T.S."/>
            <person name="Streidl T."/>
            <person name="Hitch T.C.A."/>
            <person name="Wortmann E."/>
            <person name="Deptula P."/>
            <person name="Hansen M."/>
            <person name="Nielsen D.S."/>
            <person name="Clavel T."/>
            <person name="Vogensen F.K."/>
        </authorList>
    </citation>
    <scope>NUCLEOTIDE SEQUENCE [LARGE SCALE GENOMIC DNA]</scope>
    <source>
        <strain evidence="1 2">WCA-9-b2</strain>
    </source>
</reference>
<dbReference type="RefSeq" id="WP_159752525.1">
    <property type="nucleotide sequence ID" value="NZ_CASSPE010000047.1"/>
</dbReference>
<dbReference type="Gene3D" id="2.30.110.10">
    <property type="entry name" value="Electron Transport, Fmn-binding Protein, Chain A"/>
    <property type="match status" value="1"/>
</dbReference>
<protein>
    <submittedName>
        <fullName evidence="1">Pyridoxamine 5'-phosphate oxidase family protein</fullName>
    </submittedName>
</protein>
<dbReference type="InterPro" id="IPR024747">
    <property type="entry name" value="Pyridox_Oxase-rel"/>
</dbReference>
<evidence type="ECO:0000313" key="1">
    <source>
        <dbReference type="EMBL" id="MXP77305.1"/>
    </source>
</evidence>
<keyword evidence="2" id="KW-1185">Reference proteome</keyword>
<evidence type="ECO:0000313" key="2">
    <source>
        <dbReference type="Proteomes" id="UP000460412"/>
    </source>
</evidence>
<dbReference type="AlphaFoldDB" id="A0A7X3SKE4"/>
<name>A0A7X3SKE4_9FIRM</name>
<comment type="caution">
    <text evidence="1">The sequence shown here is derived from an EMBL/GenBank/DDBJ whole genome shotgun (WGS) entry which is preliminary data.</text>
</comment>
<dbReference type="Pfam" id="PF12900">
    <property type="entry name" value="Pyridox_ox_2"/>
    <property type="match status" value="1"/>
</dbReference>
<dbReference type="SUPFAM" id="SSF50475">
    <property type="entry name" value="FMN-binding split barrel"/>
    <property type="match status" value="1"/>
</dbReference>
<gene>
    <name evidence="1" type="ORF">GN277_18555</name>
</gene>
<dbReference type="InterPro" id="IPR012349">
    <property type="entry name" value="Split_barrel_FMN-bd"/>
</dbReference>
<organism evidence="1 2">
    <name type="scientific">Sporofaciens musculi</name>
    <dbReference type="NCBI Taxonomy" id="2681861"/>
    <lineage>
        <taxon>Bacteria</taxon>
        <taxon>Bacillati</taxon>
        <taxon>Bacillota</taxon>
        <taxon>Clostridia</taxon>
        <taxon>Lachnospirales</taxon>
        <taxon>Lachnospiraceae</taxon>
        <taxon>Sporofaciens</taxon>
    </lineage>
</organism>
<dbReference type="EMBL" id="WUQX01000001">
    <property type="protein sequence ID" value="MXP77305.1"/>
    <property type="molecule type" value="Genomic_DNA"/>
</dbReference>
<accession>A0A7X3SKE4</accession>
<sequence>MRRADRKVRGEEDIVKVLDSCKVCRLGMMDEGKIYIVPMNYGYVYEAGELVLYFHGAKEGKKLGLLKKNPTVGIELDKAYGLATGKTACQYSYYYASIIGNGSARLVTEPKEKSKALSVIMKQQTGKEFGELEDNPKLGQAVGIIRVDVEEFTCKRHCKENSVD</sequence>
<proteinExistence type="predicted"/>
<dbReference type="PANTHER" id="PTHR34071:SF2">
    <property type="entry name" value="FLAVIN-NUCLEOTIDE-BINDING PROTEIN"/>
    <property type="match status" value="1"/>
</dbReference>
<dbReference type="Proteomes" id="UP000460412">
    <property type="component" value="Unassembled WGS sequence"/>
</dbReference>